<dbReference type="PROSITE" id="PS50995">
    <property type="entry name" value="HTH_MARR_2"/>
    <property type="match status" value="1"/>
</dbReference>
<name>A0A1M7K1B2_9ACTN</name>
<protein>
    <submittedName>
        <fullName evidence="6">DNA-binding transcriptional regulator, MarR family</fullName>
    </submittedName>
</protein>
<dbReference type="InterPro" id="IPR023187">
    <property type="entry name" value="Tscrpt_reg_MarR-type_CS"/>
</dbReference>
<keyword evidence="3" id="KW-0804">Transcription</keyword>
<sequence>MSVVLSDSYGGGMPRTDPARTADELTTLVAQLGRRLRAASAAAELTPSQQSVMGRLGRQGPATTAGLARDELVRPQSMRLTLAALEERGLVARAPHPTDGRQVVFSLTTEGAGLLGSGRAARRGWLAEAIDTGLTPDEHRALACALPLLRRLVESPHAPRHDPPHHPHHPDPTGDVPR</sequence>
<evidence type="ECO:0000256" key="2">
    <source>
        <dbReference type="ARBA" id="ARBA00023125"/>
    </source>
</evidence>
<dbReference type="Gene3D" id="1.10.287.100">
    <property type="match status" value="1"/>
</dbReference>
<dbReference type="GO" id="GO:0003700">
    <property type="term" value="F:DNA-binding transcription factor activity"/>
    <property type="evidence" value="ECO:0007669"/>
    <property type="project" value="InterPro"/>
</dbReference>
<feature type="region of interest" description="Disordered" evidence="4">
    <location>
        <begin position="42"/>
        <end position="64"/>
    </location>
</feature>
<evidence type="ECO:0000256" key="3">
    <source>
        <dbReference type="ARBA" id="ARBA00023163"/>
    </source>
</evidence>
<dbReference type="InterPro" id="IPR052526">
    <property type="entry name" value="HTH-type_Bedaq_tolerance"/>
</dbReference>
<feature type="region of interest" description="Disordered" evidence="4">
    <location>
        <begin position="1"/>
        <end position="22"/>
    </location>
</feature>
<dbReference type="STRING" id="310782.SAMN05216499_112105"/>
<evidence type="ECO:0000259" key="5">
    <source>
        <dbReference type="PROSITE" id="PS50995"/>
    </source>
</evidence>
<dbReference type="InterPro" id="IPR036388">
    <property type="entry name" value="WH-like_DNA-bd_sf"/>
</dbReference>
<dbReference type="AlphaFoldDB" id="A0A1M7K1B2"/>
<dbReference type="GO" id="GO:0003677">
    <property type="term" value="F:DNA binding"/>
    <property type="evidence" value="ECO:0007669"/>
    <property type="project" value="UniProtKB-KW"/>
</dbReference>
<dbReference type="PROSITE" id="PS01117">
    <property type="entry name" value="HTH_MARR_1"/>
    <property type="match status" value="1"/>
</dbReference>
<reference evidence="6 7" key="1">
    <citation type="submission" date="2016-11" db="EMBL/GenBank/DDBJ databases">
        <authorList>
            <person name="Jaros S."/>
            <person name="Januszkiewicz K."/>
            <person name="Wedrychowicz H."/>
        </authorList>
    </citation>
    <scope>NUCLEOTIDE SEQUENCE [LARGE SCALE GENOMIC DNA]</scope>
    <source>
        <strain evidence="6 7">CGMCC 4.2025</strain>
    </source>
</reference>
<feature type="region of interest" description="Disordered" evidence="4">
    <location>
        <begin position="155"/>
        <end position="178"/>
    </location>
</feature>
<evidence type="ECO:0000256" key="4">
    <source>
        <dbReference type="SAM" id="MobiDB-lite"/>
    </source>
</evidence>
<dbReference type="InterPro" id="IPR036390">
    <property type="entry name" value="WH_DNA-bd_sf"/>
</dbReference>
<dbReference type="Proteomes" id="UP000184111">
    <property type="component" value="Unassembled WGS sequence"/>
</dbReference>
<dbReference type="SMART" id="SM00347">
    <property type="entry name" value="HTH_MARR"/>
    <property type="match status" value="1"/>
</dbReference>
<organism evidence="6 7">
    <name type="scientific">Actinacidiphila paucisporea</name>
    <dbReference type="NCBI Taxonomy" id="310782"/>
    <lineage>
        <taxon>Bacteria</taxon>
        <taxon>Bacillati</taxon>
        <taxon>Actinomycetota</taxon>
        <taxon>Actinomycetes</taxon>
        <taxon>Kitasatosporales</taxon>
        <taxon>Streptomycetaceae</taxon>
        <taxon>Actinacidiphila</taxon>
    </lineage>
</organism>
<evidence type="ECO:0000313" key="6">
    <source>
        <dbReference type="EMBL" id="SHM58753.1"/>
    </source>
</evidence>
<keyword evidence="2 6" id="KW-0238">DNA-binding</keyword>
<gene>
    <name evidence="6" type="ORF">SAMN05216499_112105</name>
</gene>
<accession>A0A1M7K1B2</accession>
<dbReference type="PANTHER" id="PTHR39515">
    <property type="entry name" value="CONSERVED PROTEIN"/>
    <property type="match status" value="1"/>
</dbReference>
<keyword evidence="1" id="KW-0805">Transcription regulation</keyword>
<dbReference type="Pfam" id="PF01047">
    <property type="entry name" value="MarR"/>
    <property type="match status" value="1"/>
</dbReference>
<evidence type="ECO:0000256" key="1">
    <source>
        <dbReference type="ARBA" id="ARBA00023015"/>
    </source>
</evidence>
<proteinExistence type="predicted"/>
<dbReference type="EMBL" id="FRBI01000012">
    <property type="protein sequence ID" value="SHM58753.1"/>
    <property type="molecule type" value="Genomic_DNA"/>
</dbReference>
<evidence type="ECO:0000313" key="7">
    <source>
        <dbReference type="Proteomes" id="UP000184111"/>
    </source>
</evidence>
<dbReference type="Gene3D" id="1.10.10.10">
    <property type="entry name" value="Winged helix-like DNA-binding domain superfamily/Winged helix DNA-binding domain"/>
    <property type="match status" value="1"/>
</dbReference>
<dbReference type="InterPro" id="IPR000835">
    <property type="entry name" value="HTH_MarR-typ"/>
</dbReference>
<feature type="domain" description="HTH marR-type" evidence="5">
    <location>
        <begin position="22"/>
        <end position="154"/>
    </location>
</feature>
<keyword evidence="7" id="KW-1185">Reference proteome</keyword>
<dbReference type="SUPFAM" id="SSF46785">
    <property type="entry name" value="Winged helix' DNA-binding domain"/>
    <property type="match status" value="1"/>
</dbReference>
<dbReference type="PANTHER" id="PTHR39515:SF2">
    <property type="entry name" value="HTH-TYPE TRANSCRIPTIONAL REGULATOR RV0880"/>
    <property type="match status" value="1"/>
</dbReference>